<comment type="caution">
    <text evidence="3">The sequence shown here is derived from an EMBL/GenBank/DDBJ whole genome shotgun (WGS) entry which is preliminary data.</text>
</comment>
<evidence type="ECO:0000313" key="4">
    <source>
        <dbReference type="Proteomes" id="UP001165542"/>
    </source>
</evidence>
<organism evidence="3 4">
    <name type="scientific">Halomonas dongshanensis</name>
    <dbReference type="NCBI Taxonomy" id="2890835"/>
    <lineage>
        <taxon>Bacteria</taxon>
        <taxon>Pseudomonadati</taxon>
        <taxon>Pseudomonadota</taxon>
        <taxon>Gammaproteobacteria</taxon>
        <taxon>Oceanospirillales</taxon>
        <taxon>Halomonadaceae</taxon>
        <taxon>Halomonas</taxon>
    </lineage>
</organism>
<dbReference type="InterPro" id="IPR009936">
    <property type="entry name" value="DUF1468"/>
</dbReference>
<keyword evidence="1" id="KW-0472">Membrane</keyword>
<feature type="transmembrane region" description="Helical" evidence="1">
    <location>
        <begin position="46"/>
        <end position="64"/>
    </location>
</feature>
<name>A0ABT2EDV5_9GAMM</name>
<dbReference type="RefSeq" id="WP_259036262.1">
    <property type="nucleotide sequence ID" value="NZ_JAJISC010000004.1"/>
</dbReference>
<dbReference type="EMBL" id="JAJISC010000004">
    <property type="protein sequence ID" value="MCS2609763.1"/>
    <property type="molecule type" value="Genomic_DNA"/>
</dbReference>
<keyword evidence="4" id="KW-1185">Reference proteome</keyword>
<protein>
    <submittedName>
        <fullName evidence="3">Tripartite tricarboxylate transporter TctB family protein</fullName>
    </submittedName>
</protein>
<dbReference type="Pfam" id="PF07331">
    <property type="entry name" value="TctB"/>
    <property type="match status" value="1"/>
</dbReference>
<sequence length="165" mass="17892">MDKARLLGACFFVASILFLLVLVPQIDANRASGVSGLSFYSVGPSALPYFSGALVLLFSFAVMVSPETVKQTSLDEEDSEITDVAEQSASTWRGGLFAVLMFIYSMSMFTLGFQLASIAFLAVVFAIYRPGSWKIALAVTLLVPFSVDLLLREAFRIPLPSGILF</sequence>
<feature type="transmembrane region" description="Helical" evidence="1">
    <location>
        <begin position="96"/>
        <end position="127"/>
    </location>
</feature>
<keyword evidence="1" id="KW-0812">Transmembrane</keyword>
<dbReference type="Proteomes" id="UP001165542">
    <property type="component" value="Unassembled WGS sequence"/>
</dbReference>
<keyword evidence="1" id="KW-1133">Transmembrane helix</keyword>
<proteinExistence type="predicted"/>
<feature type="domain" description="DUF1468" evidence="2">
    <location>
        <begin position="13"/>
        <end position="160"/>
    </location>
</feature>
<reference evidence="3" key="1">
    <citation type="submission" date="2021-11" db="EMBL/GenBank/DDBJ databases">
        <title>Halomonas sp., isolated from a coastal aquaculture zone in Dongshan Bay.</title>
        <authorList>
            <person name="Lin W."/>
        </authorList>
    </citation>
    <scope>NUCLEOTIDE SEQUENCE</scope>
    <source>
        <strain evidence="3">Yzlin-01</strain>
    </source>
</reference>
<evidence type="ECO:0000259" key="2">
    <source>
        <dbReference type="Pfam" id="PF07331"/>
    </source>
</evidence>
<evidence type="ECO:0000313" key="3">
    <source>
        <dbReference type="EMBL" id="MCS2609763.1"/>
    </source>
</evidence>
<gene>
    <name evidence="3" type="ORF">LLY24_10590</name>
</gene>
<accession>A0ABT2EDV5</accession>
<evidence type="ECO:0000256" key="1">
    <source>
        <dbReference type="SAM" id="Phobius"/>
    </source>
</evidence>